<keyword evidence="3" id="KW-0929">Antimicrobial</keyword>
<evidence type="ECO:0000256" key="1">
    <source>
        <dbReference type="ARBA" id="ARBA00004613"/>
    </source>
</evidence>
<keyword evidence="6" id="KW-0472">Membrane</keyword>
<dbReference type="Proteomes" id="UP001556040">
    <property type="component" value="Unassembled WGS sequence"/>
</dbReference>
<name>A0ABV3Q3L9_9BACL</name>
<dbReference type="Pfam" id="PF09221">
    <property type="entry name" value="Bacteriocin_IId"/>
    <property type="match status" value="1"/>
</dbReference>
<sequence length="93" mass="9553">MSLTSNKKQMVYVLGVSMALALLVVSFPLLAANLGISTAVAGVIITTIDTYSTIATIVSLLGVIVGYGVVSTALVITAKQVIAKFGTGYATTW</sequence>
<reference evidence="7 8" key="1">
    <citation type="journal article" date="1979" name="Int. J. Syst. Evol. Microbiol.">
        <title>Bacillus globisporus subsp. marinus subsp. nov.</title>
        <authorList>
            <person name="Liu H."/>
        </authorList>
    </citation>
    <scope>NUCLEOTIDE SEQUENCE [LARGE SCALE GENOMIC DNA]</scope>
    <source>
        <strain evidence="7 8">DSM 1297</strain>
    </source>
</reference>
<evidence type="ECO:0000313" key="8">
    <source>
        <dbReference type="Proteomes" id="UP001556040"/>
    </source>
</evidence>
<keyword evidence="5" id="KW-0078">Bacteriocin</keyword>
<dbReference type="InterPro" id="IPR020038">
    <property type="entry name" value="Circ_bacteriocin"/>
</dbReference>
<comment type="caution">
    <text evidence="7">The sequence shown here is derived from an EMBL/GenBank/DDBJ whole genome shotgun (WGS) entry which is preliminary data.</text>
</comment>
<feature type="transmembrane region" description="Helical" evidence="6">
    <location>
        <begin position="51"/>
        <end position="76"/>
    </location>
</feature>
<keyword evidence="2" id="KW-0964">Secreted</keyword>
<keyword evidence="4" id="KW-0044">Antibiotic</keyword>
<evidence type="ECO:0000256" key="6">
    <source>
        <dbReference type="SAM" id="Phobius"/>
    </source>
</evidence>
<evidence type="ECO:0000256" key="2">
    <source>
        <dbReference type="ARBA" id="ARBA00022525"/>
    </source>
</evidence>
<dbReference type="InterPro" id="IPR009086">
    <property type="entry name" value="Bacteriocin_AS48"/>
</dbReference>
<dbReference type="RefSeq" id="WP_367779418.1">
    <property type="nucleotide sequence ID" value="NZ_JBFMIA010000006.1"/>
</dbReference>
<keyword evidence="8" id="KW-1185">Reference proteome</keyword>
<dbReference type="Gene3D" id="1.20.225.10">
    <property type="entry name" value="Bacteriocin AS-48"/>
    <property type="match status" value="1"/>
</dbReference>
<dbReference type="EMBL" id="JBFMIA010000006">
    <property type="protein sequence ID" value="MEW9501929.1"/>
    <property type="molecule type" value="Genomic_DNA"/>
</dbReference>
<evidence type="ECO:0000256" key="4">
    <source>
        <dbReference type="ARBA" id="ARBA00023022"/>
    </source>
</evidence>
<keyword evidence="6" id="KW-1133">Transmembrane helix</keyword>
<dbReference type="NCBIfam" id="TIGR03651">
    <property type="entry name" value="circ_ocin_uber"/>
    <property type="match status" value="1"/>
</dbReference>
<proteinExistence type="predicted"/>
<keyword evidence="6" id="KW-0812">Transmembrane</keyword>
<evidence type="ECO:0000256" key="5">
    <source>
        <dbReference type="ARBA" id="ARBA00023048"/>
    </source>
</evidence>
<gene>
    <name evidence="7" type="ORF">AB1471_08960</name>
</gene>
<organism evidence="7 8">
    <name type="scientific">Jeotgalibacillus marinus</name>
    <dbReference type="NCBI Taxonomy" id="86667"/>
    <lineage>
        <taxon>Bacteria</taxon>
        <taxon>Bacillati</taxon>
        <taxon>Bacillota</taxon>
        <taxon>Bacilli</taxon>
        <taxon>Bacillales</taxon>
        <taxon>Caryophanaceae</taxon>
        <taxon>Jeotgalibacillus</taxon>
    </lineage>
</organism>
<protein>
    <submittedName>
        <fullName evidence="7">Uberolysin/carnocyclin family circular bacteriocin</fullName>
    </submittedName>
</protein>
<accession>A0ABV3Q3L9</accession>
<evidence type="ECO:0000313" key="7">
    <source>
        <dbReference type="EMBL" id="MEW9501929.1"/>
    </source>
</evidence>
<comment type="subcellular location">
    <subcellularLocation>
        <location evidence="1">Secreted</location>
    </subcellularLocation>
</comment>
<evidence type="ECO:0000256" key="3">
    <source>
        <dbReference type="ARBA" id="ARBA00022529"/>
    </source>
</evidence>
<feature type="transmembrane region" description="Helical" evidence="6">
    <location>
        <begin position="12"/>
        <end position="45"/>
    </location>
</feature>